<proteinExistence type="predicted"/>
<reference evidence="2" key="2">
    <citation type="submission" date="2010-03" db="EMBL/GenBank/DDBJ databases">
        <title>The genome sequence of Coccidioides posadasii strain Silveira.</title>
        <authorList>
            <consortium name="The Broad Institute Genome Sequencing Center for Infectious Disease"/>
            <person name="Neafsey D."/>
            <person name="Orbach M."/>
            <person name="Henn M.R."/>
            <person name="Cole G.T."/>
            <person name="Galgiani J."/>
            <person name="Gardner M.J."/>
            <person name="Kirkland T.N."/>
            <person name="Taylor J.W."/>
            <person name="Young S.K."/>
            <person name="Zeng Q."/>
            <person name="Koehrsen M."/>
            <person name="Alvarado L."/>
            <person name="Berlin A."/>
            <person name="Borenstein D."/>
            <person name="Chapman S.B."/>
            <person name="Chen Z."/>
            <person name="Engels R."/>
            <person name="Freedman E."/>
            <person name="Gellesch M."/>
            <person name="Goldberg J."/>
            <person name="Griggs A."/>
            <person name="Gujja S."/>
            <person name="Heilman E."/>
            <person name="Heiman D."/>
            <person name="Howarth C."/>
            <person name="Jen D."/>
            <person name="Larson L."/>
            <person name="Mehta T."/>
            <person name="Neiman D."/>
            <person name="Park D."/>
            <person name="Pearson M."/>
            <person name="Richards J."/>
            <person name="Roberts A."/>
            <person name="Saif S."/>
            <person name="Shea T."/>
            <person name="Shenoy N."/>
            <person name="Sisk P."/>
            <person name="Stolte C."/>
            <person name="Sykes S."/>
            <person name="Walk T."/>
            <person name="White J."/>
            <person name="Yandava C."/>
            <person name="Haas B."/>
            <person name="Nusbaum C."/>
            <person name="Birren B."/>
        </authorList>
    </citation>
    <scope>NUCLEOTIDE SEQUENCE [LARGE SCALE GENOMIC DNA]</scope>
    <source>
        <strain evidence="2">RMSCC 757 / Silveira</strain>
    </source>
</reference>
<evidence type="ECO:0000313" key="1">
    <source>
        <dbReference type="EMBL" id="EFW17956.1"/>
    </source>
</evidence>
<dbReference type="EMBL" id="GL636493">
    <property type="protein sequence ID" value="EFW17956.1"/>
    <property type="molecule type" value="Genomic_DNA"/>
</dbReference>
<dbReference type="AlphaFoldDB" id="E9D6T4"/>
<accession>E9D6T4</accession>
<name>E9D6T4_COCPS</name>
<reference evidence="2" key="1">
    <citation type="journal article" date="2010" name="Genome Res.">
        <title>Population genomic sequencing of Coccidioides fungi reveals recent hybridization and transposon control.</title>
        <authorList>
            <person name="Neafsey D.E."/>
            <person name="Barker B.M."/>
            <person name="Sharpton T.J."/>
            <person name="Stajich J.E."/>
            <person name="Park D.J."/>
            <person name="Whiston E."/>
            <person name="Hung C.-Y."/>
            <person name="McMahan C."/>
            <person name="White J."/>
            <person name="Sykes S."/>
            <person name="Heiman D."/>
            <person name="Young S."/>
            <person name="Zeng Q."/>
            <person name="Abouelleil A."/>
            <person name="Aftuck L."/>
            <person name="Bessette D."/>
            <person name="Brown A."/>
            <person name="FitzGerald M."/>
            <person name="Lui A."/>
            <person name="Macdonald J.P."/>
            <person name="Priest M."/>
            <person name="Orbach M.J."/>
            <person name="Galgiani J.N."/>
            <person name="Kirkland T.N."/>
            <person name="Cole G.T."/>
            <person name="Birren B.W."/>
            <person name="Henn M.R."/>
            <person name="Taylor J.W."/>
            <person name="Rounsley S.D."/>
        </authorList>
    </citation>
    <scope>NUCLEOTIDE SEQUENCE [LARGE SCALE GENOMIC DNA]</scope>
    <source>
        <strain evidence="2">RMSCC 757 / Silveira</strain>
    </source>
</reference>
<dbReference type="HOGENOM" id="CLU_1532409_0_0_1"/>
<gene>
    <name evidence="1" type="ORF">CPSG_05593</name>
</gene>
<dbReference type="VEuPathDB" id="FungiDB:CPSG_05593"/>
<dbReference type="Proteomes" id="UP000002497">
    <property type="component" value="Unassembled WGS sequence"/>
</dbReference>
<evidence type="ECO:0000313" key="2">
    <source>
        <dbReference type="Proteomes" id="UP000002497"/>
    </source>
</evidence>
<organism evidence="2">
    <name type="scientific">Coccidioides posadasii (strain RMSCC 757 / Silveira)</name>
    <name type="common">Valley fever fungus</name>
    <dbReference type="NCBI Taxonomy" id="443226"/>
    <lineage>
        <taxon>Eukaryota</taxon>
        <taxon>Fungi</taxon>
        <taxon>Dikarya</taxon>
        <taxon>Ascomycota</taxon>
        <taxon>Pezizomycotina</taxon>
        <taxon>Eurotiomycetes</taxon>
        <taxon>Eurotiomycetidae</taxon>
        <taxon>Onygenales</taxon>
        <taxon>Onygenaceae</taxon>
        <taxon>Coccidioides</taxon>
    </lineage>
</organism>
<protein>
    <submittedName>
        <fullName evidence="1">Uncharacterized protein</fullName>
    </submittedName>
</protein>
<keyword evidence="2" id="KW-1185">Reference proteome</keyword>
<sequence>MEDDVVLEGSVVTIVSSGRAAIRTPKKLTLGPLKPLHFFELHSFAPAVAYPWRIRPALCSITRTRSCCGGRLLGGVHFVCRGLFGSATLDTNDFMGCVFDAEDKQNRCSAYSNRFPSFTCPRFYEVDGRFERVSDGPSRAKQVCVQIFRSTNSEAHTKYIFMHTKKMVYSVHSNP</sequence>